<organism evidence="9">
    <name type="scientific">Paramoeba pemaquidensis</name>
    <dbReference type="NCBI Taxonomy" id="180228"/>
    <lineage>
        <taxon>Eukaryota</taxon>
        <taxon>Amoebozoa</taxon>
        <taxon>Discosea</taxon>
        <taxon>Flabellinia</taxon>
        <taxon>Dactylopodida</taxon>
        <taxon>Paramoebidae</taxon>
        <taxon>Paramoeba</taxon>
    </lineage>
</organism>
<keyword evidence="6" id="KW-0066">ATP synthesis</keyword>
<evidence type="ECO:0000313" key="9">
    <source>
        <dbReference type="EMBL" id="AOS85536.1"/>
    </source>
</evidence>
<keyword evidence="3 7" id="KW-1133">Transmembrane helix</keyword>
<protein>
    <submittedName>
        <fullName evidence="9">ATP synthase 8</fullName>
    </submittedName>
</protein>
<evidence type="ECO:0000256" key="3">
    <source>
        <dbReference type="ARBA" id="ARBA00022989"/>
    </source>
</evidence>
<dbReference type="EMBL" id="KX611830">
    <property type="protein sequence ID" value="AOS85536.1"/>
    <property type="molecule type" value="Genomic_DNA"/>
</dbReference>
<dbReference type="GO" id="GO:0006754">
    <property type="term" value="P:ATP biosynthetic process"/>
    <property type="evidence" value="ECO:0007669"/>
    <property type="project" value="UniProtKB-KW"/>
</dbReference>
<evidence type="ECO:0000256" key="4">
    <source>
        <dbReference type="ARBA" id="ARBA00023128"/>
    </source>
</evidence>
<evidence type="ECO:0000256" key="2">
    <source>
        <dbReference type="ARBA" id="ARBA00022692"/>
    </source>
</evidence>
<evidence type="ECO:0000256" key="1">
    <source>
        <dbReference type="ARBA" id="ARBA00004325"/>
    </source>
</evidence>
<feature type="domain" description="ATP synthase YMF19-like N-terminal" evidence="8">
    <location>
        <begin position="2"/>
        <end position="52"/>
    </location>
</feature>
<evidence type="ECO:0000256" key="6">
    <source>
        <dbReference type="ARBA" id="ARBA00023310"/>
    </source>
</evidence>
<feature type="transmembrane region" description="Helical" evidence="7">
    <location>
        <begin position="6"/>
        <end position="27"/>
    </location>
</feature>
<evidence type="ECO:0000259" key="8">
    <source>
        <dbReference type="Pfam" id="PF02326"/>
    </source>
</evidence>
<dbReference type="RefSeq" id="YP_009308398.1">
    <property type="nucleotide sequence ID" value="NC_031417.1"/>
</dbReference>
<keyword evidence="2 7" id="KW-0812">Transmembrane</keyword>
<geneLocation type="mitochondrion" evidence="9"/>
<sequence length="132" mass="16255">MPQLDLGIYFFQIFINLLFFWFLYFYIKYFILGKLSNIIKIKNFLFFNNNYSYTDNSVFINQIELSYYKSNIWNNFHNFSSFFNVIKLKNKKIFRFLHLQNIYNFLNNFIIKVLNNKLFKLISKNLKTLILS</sequence>
<dbReference type="Pfam" id="PF02326">
    <property type="entry name" value="YMF19"/>
    <property type="match status" value="1"/>
</dbReference>
<name>A0A1D8D973_9EUKA</name>
<dbReference type="GO" id="GO:0031966">
    <property type="term" value="C:mitochondrial membrane"/>
    <property type="evidence" value="ECO:0007669"/>
    <property type="project" value="UniProtKB-SubCell"/>
</dbReference>
<proteinExistence type="predicted"/>
<comment type="subcellular location">
    <subcellularLocation>
        <location evidence="1">Mitochondrion membrane</location>
    </subcellularLocation>
</comment>
<dbReference type="GeneID" id="29292398"/>
<reference evidence="9" key="1">
    <citation type="submission" date="2016-07" db="EMBL/GenBank/DDBJ databases">
        <title>Evolution of an obligate endosymbiont from a free-living kinetoplastid protist.</title>
        <authorList>
            <person name="Tanifuji G."/>
            <person name="Curtis B.A."/>
            <person name="Cenci U."/>
            <person name="David V."/>
            <person name="Dean S."/>
            <person name="Fiala I."/>
            <person name="Flegontov P."/>
            <person name="Kelly S."/>
            <person name="Johnson-MacKinnon J."/>
            <person name="Moog D."/>
            <person name="Nakayama T."/>
            <person name="Onodera N.T."/>
            <person name="Inagaki Y."/>
            <person name="Hashimoto T."/>
            <person name="Gull K."/>
            <person name="Lukes J."/>
            <person name="Archibald J.M."/>
        </authorList>
    </citation>
    <scope>NUCLEOTIDE SEQUENCE</scope>
</reference>
<keyword evidence="4 9" id="KW-0496">Mitochondrion</keyword>
<dbReference type="AlphaFoldDB" id="A0A1D8D973"/>
<evidence type="ECO:0000256" key="7">
    <source>
        <dbReference type="SAM" id="Phobius"/>
    </source>
</evidence>
<dbReference type="InterPro" id="IPR003319">
    <property type="entry name" value="YMF19-like_N"/>
</dbReference>
<evidence type="ECO:0000256" key="5">
    <source>
        <dbReference type="ARBA" id="ARBA00023136"/>
    </source>
</evidence>
<keyword evidence="5 7" id="KW-0472">Membrane</keyword>
<gene>
    <name evidence="9" type="primary">atp8</name>
</gene>
<accession>A0A1D8D973</accession>